<evidence type="ECO:0000313" key="6">
    <source>
        <dbReference type="Proteomes" id="UP001595772"/>
    </source>
</evidence>
<keyword evidence="6" id="KW-1185">Reference proteome</keyword>
<dbReference type="PROSITE" id="PS01081">
    <property type="entry name" value="HTH_TETR_1"/>
    <property type="match status" value="1"/>
</dbReference>
<sequence>MNEKKRRLIESGMKLFSAKGYHNTSIQEIASSAGVSKGAFYLYFESKEQFITTAIHHFYNQMTDKMKRISETKHDAREILEQQITTIIDYIYTYKDFIIMHLRENISVGEQTDKMMEHMQISSFQSLRENIRRIYGEKVNEIIVDVVIQMEGLINSYSKWIVIDDIHVEREKIGPFLVRRLDNIVTGMLQNKEVPLTFIPEKYNRHLTGAGGEELDPAVTILKTMKEKILSMEPGTEKVKKLLAAFQLLETELAKKERQPIMIQGLLAHFREIPEVHQECEQLAKEMKMELLK</sequence>
<dbReference type="Pfam" id="PF00440">
    <property type="entry name" value="TetR_N"/>
    <property type="match status" value="1"/>
</dbReference>
<dbReference type="PANTHER" id="PTHR43479:SF22">
    <property type="entry name" value="TRANSCRIPTIONAL REGULATOR, TETR FAMILY"/>
    <property type="match status" value="1"/>
</dbReference>
<protein>
    <submittedName>
        <fullName evidence="5">TetR/AcrR family transcriptional regulator</fullName>
    </submittedName>
</protein>
<evidence type="ECO:0000259" key="4">
    <source>
        <dbReference type="PROSITE" id="PS50977"/>
    </source>
</evidence>
<dbReference type="InterPro" id="IPR023772">
    <property type="entry name" value="DNA-bd_HTH_TetR-type_CS"/>
</dbReference>
<dbReference type="InterPro" id="IPR009057">
    <property type="entry name" value="Homeodomain-like_sf"/>
</dbReference>
<dbReference type="Gene3D" id="1.10.357.10">
    <property type="entry name" value="Tetracycline Repressor, domain 2"/>
    <property type="match status" value="1"/>
</dbReference>
<feature type="DNA-binding region" description="H-T-H motif" evidence="3">
    <location>
        <begin position="25"/>
        <end position="44"/>
    </location>
</feature>
<accession>A0ABV8H2B1</accession>
<organism evidence="5 6">
    <name type="scientific">Oceanobacillus longus</name>
    <dbReference type="NCBI Taxonomy" id="930120"/>
    <lineage>
        <taxon>Bacteria</taxon>
        <taxon>Bacillati</taxon>
        <taxon>Bacillota</taxon>
        <taxon>Bacilli</taxon>
        <taxon>Bacillales</taxon>
        <taxon>Bacillaceae</taxon>
        <taxon>Oceanobacillus</taxon>
    </lineage>
</organism>
<feature type="domain" description="HTH tetR-type" evidence="4">
    <location>
        <begin position="2"/>
        <end position="62"/>
    </location>
</feature>
<dbReference type="InterPro" id="IPR050624">
    <property type="entry name" value="HTH-type_Tx_Regulator"/>
</dbReference>
<dbReference type="PROSITE" id="PS50977">
    <property type="entry name" value="HTH_TETR_2"/>
    <property type="match status" value="1"/>
</dbReference>
<dbReference type="PANTHER" id="PTHR43479">
    <property type="entry name" value="ACREF/ENVCD OPERON REPRESSOR-RELATED"/>
    <property type="match status" value="1"/>
</dbReference>
<gene>
    <name evidence="5" type="ORF">ACFOUV_14495</name>
</gene>
<comment type="caution">
    <text evidence="5">The sequence shown here is derived from an EMBL/GenBank/DDBJ whole genome shotgun (WGS) entry which is preliminary data.</text>
</comment>
<dbReference type="Proteomes" id="UP001595772">
    <property type="component" value="Unassembled WGS sequence"/>
</dbReference>
<evidence type="ECO:0000313" key="5">
    <source>
        <dbReference type="EMBL" id="MFC4025000.1"/>
    </source>
</evidence>
<dbReference type="EMBL" id="JBHSAO010000011">
    <property type="protein sequence ID" value="MFC4025000.1"/>
    <property type="molecule type" value="Genomic_DNA"/>
</dbReference>
<reference evidence="6" key="1">
    <citation type="journal article" date="2019" name="Int. J. Syst. Evol. Microbiol.">
        <title>The Global Catalogue of Microorganisms (GCM) 10K type strain sequencing project: providing services to taxonomists for standard genome sequencing and annotation.</title>
        <authorList>
            <consortium name="The Broad Institute Genomics Platform"/>
            <consortium name="The Broad Institute Genome Sequencing Center for Infectious Disease"/>
            <person name="Wu L."/>
            <person name="Ma J."/>
        </authorList>
    </citation>
    <scope>NUCLEOTIDE SEQUENCE [LARGE SCALE GENOMIC DNA]</scope>
    <source>
        <strain evidence="6">IBRC-M 10703</strain>
    </source>
</reference>
<name>A0ABV8H2B1_9BACI</name>
<proteinExistence type="predicted"/>
<keyword evidence="2 3" id="KW-0238">DNA-binding</keyword>
<evidence type="ECO:0000256" key="1">
    <source>
        <dbReference type="ARBA" id="ARBA00022491"/>
    </source>
</evidence>
<evidence type="ECO:0000256" key="3">
    <source>
        <dbReference type="PROSITE-ProRule" id="PRU00335"/>
    </source>
</evidence>
<dbReference type="SUPFAM" id="SSF46689">
    <property type="entry name" value="Homeodomain-like"/>
    <property type="match status" value="1"/>
</dbReference>
<dbReference type="InterPro" id="IPR001647">
    <property type="entry name" value="HTH_TetR"/>
</dbReference>
<evidence type="ECO:0000256" key="2">
    <source>
        <dbReference type="ARBA" id="ARBA00023125"/>
    </source>
</evidence>
<keyword evidence="1" id="KW-0678">Repressor</keyword>
<dbReference type="RefSeq" id="WP_379497500.1">
    <property type="nucleotide sequence ID" value="NZ_JBHSAO010000011.1"/>
</dbReference>
<dbReference type="PRINTS" id="PR00455">
    <property type="entry name" value="HTHTETR"/>
</dbReference>